<evidence type="ECO:0000313" key="3">
    <source>
        <dbReference type="Proteomes" id="UP000256964"/>
    </source>
</evidence>
<name>A0A371DNE3_9APHY</name>
<protein>
    <recommendedName>
        <fullName evidence="1">BTB domain-containing protein</fullName>
    </recommendedName>
</protein>
<feature type="non-terminal residue" evidence="2">
    <location>
        <position position="1"/>
    </location>
</feature>
<reference evidence="2 3" key="1">
    <citation type="journal article" date="2018" name="Biotechnol. Biofuels">
        <title>Integrative visual omics of the white-rot fungus Polyporus brumalis exposes the biotechnological potential of its oxidative enzymes for delignifying raw plant biomass.</title>
        <authorList>
            <person name="Miyauchi S."/>
            <person name="Rancon A."/>
            <person name="Drula E."/>
            <person name="Hage H."/>
            <person name="Chaduli D."/>
            <person name="Favel A."/>
            <person name="Grisel S."/>
            <person name="Henrissat B."/>
            <person name="Herpoel-Gimbert I."/>
            <person name="Ruiz-Duenas F.J."/>
            <person name="Chevret D."/>
            <person name="Hainaut M."/>
            <person name="Lin J."/>
            <person name="Wang M."/>
            <person name="Pangilinan J."/>
            <person name="Lipzen A."/>
            <person name="Lesage-Meessen L."/>
            <person name="Navarro D."/>
            <person name="Riley R."/>
            <person name="Grigoriev I.V."/>
            <person name="Zhou S."/>
            <person name="Raouche S."/>
            <person name="Rosso M.N."/>
        </authorList>
    </citation>
    <scope>NUCLEOTIDE SEQUENCE [LARGE SCALE GENOMIC DNA]</scope>
    <source>
        <strain evidence="2 3">BRFM 1820</strain>
    </source>
</reference>
<dbReference type="Gene3D" id="3.30.710.10">
    <property type="entry name" value="Potassium Channel Kv1.1, Chain A"/>
    <property type="match status" value="1"/>
</dbReference>
<keyword evidence="3" id="KW-1185">Reference proteome</keyword>
<proteinExistence type="predicted"/>
<accession>A0A371DNE3</accession>
<feature type="domain" description="BTB" evidence="1">
    <location>
        <begin position="17"/>
        <end position="116"/>
    </location>
</feature>
<dbReference type="AlphaFoldDB" id="A0A371DNE3"/>
<dbReference type="Proteomes" id="UP000256964">
    <property type="component" value="Unassembled WGS sequence"/>
</dbReference>
<dbReference type="InterPro" id="IPR000210">
    <property type="entry name" value="BTB/POZ_dom"/>
</dbReference>
<gene>
    <name evidence="2" type="ORF">OH76DRAFT_1341379</name>
</gene>
<organism evidence="2 3">
    <name type="scientific">Lentinus brumalis</name>
    <dbReference type="NCBI Taxonomy" id="2498619"/>
    <lineage>
        <taxon>Eukaryota</taxon>
        <taxon>Fungi</taxon>
        <taxon>Dikarya</taxon>
        <taxon>Basidiomycota</taxon>
        <taxon>Agaricomycotina</taxon>
        <taxon>Agaricomycetes</taxon>
        <taxon>Polyporales</taxon>
        <taxon>Polyporaceae</taxon>
        <taxon>Lentinus</taxon>
    </lineage>
</organism>
<dbReference type="EMBL" id="KZ857385">
    <property type="protein sequence ID" value="RDX54034.1"/>
    <property type="molecule type" value="Genomic_DNA"/>
</dbReference>
<evidence type="ECO:0000259" key="1">
    <source>
        <dbReference type="SMART" id="SM00225"/>
    </source>
</evidence>
<sequence>MTSLDDSPCPFSDSSADVYVWSVDGRPFKLHNVILSLASGYLKNMLNPARTEYEGLPSFYFPEHSNVLDPLFRLCYPVDDPPLDSIDEVRSTLEAAQKYQMREAMKITKRKLLAFAESEPMRVYAIASQMGLEDVALDAAKEILRQEAQYTYTDELETIPASAYSRLLAF</sequence>
<dbReference type="Pfam" id="PF00651">
    <property type="entry name" value="BTB"/>
    <property type="match status" value="1"/>
</dbReference>
<evidence type="ECO:0000313" key="2">
    <source>
        <dbReference type="EMBL" id="RDX54034.1"/>
    </source>
</evidence>
<dbReference type="InterPro" id="IPR011333">
    <property type="entry name" value="SKP1/BTB/POZ_sf"/>
</dbReference>
<dbReference type="SUPFAM" id="SSF54695">
    <property type="entry name" value="POZ domain"/>
    <property type="match status" value="1"/>
</dbReference>
<dbReference type="SMART" id="SM00225">
    <property type="entry name" value="BTB"/>
    <property type="match status" value="1"/>
</dbReference>
<dbReference type="OrthoDB" id="2790546at2759"/>
<dbReference type="STRING" id="139420.A0A371DNE3"/>